<evidence type="ECO:0000256" key="2">
    <source>
        <dbReference type="ARBA" id="ARBA00007568"/>
    </source>
</evidence>
<dbReference type="Proteomes" id="UP001172457">
    <property type="component" value="Chromosome 6"/>
</dbReference>
<keyword evidence="3" id="KW-0963">Cytoplasm</keyword>
<comment type="similarity">
    <text evidence="2">Belongs to the glutaredoxin family. CC-type subfamily.</text>
</comment>
<evidence type="ECO:0000256" key="4">
    <source>
        <dbReference type="ARBA" id="ARBA00023284"/>
    </source>
</evidence>
<dbReference type="InterPro" id="IPR014025">
    <property type="entry name" value="Glutaredoxin_subgr"/>
</dbReference>
<evidence type="ECO:0000259" key="5">
    <source>
        <dbReference type="Pfam" id="PF00462"/>
    </source>
</evidence>
<feature type="domain" description="Glutaredoxin" evidence="5">
    <location>
        <begin position="208"/>
        <end position="270"/>
    </location>
</feature>
<evidence type="ECO:0000256" key="1">
    <source>
        <dbReference type="ARBA" id="ARBA00004496"/>
    </source>
</evidence>
<organism evidence="6 7">
    <name type="scientific">Centaurea solstitialis</name>
    <name type="common">yellow star-thistle</name>
    <dbReference type="NCBI Taxonomy" id="347529"/>
    <lineage>
        <taxon>Eukaryota</taxon>
        <taxon>Viridiplantae</taxon>
        <taxon>Streptophyta</taxon>
        <taxon>Embryophyta</taxon>
        <taxon>Tracheophyta</taxon>
        <taxon>Spermatophyta</taxon>
        <taxon>Magnoliopsida</taxon>
        <taxon>eudicotyledons</taxon>
        <taxon>Gunneridae</taxon>
        <taxon>Pentapetalae</taxon>
        <taxon>asterids</taxon>
        <taxon>campanulids</taxon>
        <taxon>Asterales</taxon>
        <taxon>Asteraceae</taxon>
        <taxon>Carduoideae</taxon>
        <taxon>Cardueae</taxon>
        <taxon>Centaureinae</taxon>
        <taxon>Centaurea</taxon>
    </lineage>
</organism>
<evidence type="ECO:0000313" key="6">
    <source>
        <dbReference type="EMBL" id="KAJ9543302.1"/>
    </source>
</evidence>
<keyword evidence="7" id="KW-1185">Reference proteome</keyword>
<evidence type="ECO:0000313" key="7">
    <source>
        <dbReference type="Proteomes" id="UP001172457"/>
    </source>
</evidence>
<dbReference type="InterPro" id="IPR002109">
    <property type="entry name" value="Glutaredoxin"/>
</dbReference>
<name>A0AA38W1V9_9ASTR</name>
<dbReference type="PROSITE" id="PS51354">
    <property type="entry name" value="GLUTAREDOXIN_2"/>
    <property type="match status" value="4"/>
</dbReference>
<comment type="caution">
    <text evidence="6">The sequence shown here is derived from an EMBL/GenBank/DDBJ whole genome shotgun (WGS) entry which is preliminary data.</text>
</comment>
<feature type="domain" description="Glutaredoxin" evidence="5">
    <location>
        <begin position="13"/>
        <end position="75"/>
    </location>
</feature>
<dbReference type="AlphaFoldDB" id="A0AA38W1V9"/>
<feature type="domain" description="Glutaredoxin" evidence="5">
    <location>
        <begin position="555"/>
        <end position="617"/>
    </location>
</feature>
<dbReference type="PANTHER" id="PTHR10168">
    <property type="entry name" value="GLUTAREDOXIN"/>
    <property type="match status" value="1"/>
</dbReference>
<dbReference type="NCBIfam" id="TIGR02189">
    <property type="entry name" value="GlrX-like_plant"/>
    <property type="match status" value="4"/>
</dbReference>
<protein>
    <recommendedName>
        <fullName evidence="5">Glutaredoxin domain-containing protein</fullName>
    </recommendedName>
</protein>
<dbReference type="Gene3D" id="3.40.30.10">
    <property type="entry name" value="Glutaredoxin"/>
    <property type="match status" value="4"/>
</dbReference>
<dbReference type="InterPro" id="IPR011905">
    <property type="entry name" value="GlrX-like_pln_2"/>
</dbReference>
<comment type="subcellular location">
    <subcellularLocation>
        <location evidence="1">Cytoplasm</location>
    </subcellularLocation>
</comment>
<dbReference type="GO" id="GO:0005737">
    <property type="term" value="C:cytoplasm"/>
    <property type="evidence" value="ECO:0007669"/>
    <property type="project" value="UniProtKB-SubCell"/>
</dbReference>
<dbReference type="Pfam" id="PF00462">
    <property type="entry name" value="Glutaredoxin"/>
    <property type="match status" value="4"/>
</dbReference>
<sequence length="693" mass="77008">MAMVTALVSERPVVIFSKSSCCMCYTIQTLISSFGANPKVYELDEHPEGKQIEKELRGLGCKPSIPAVFIGEKLIGGANEIMSLHLKGQLVPLLLKANAIWFDYDKSKIAPLLTGLTQLKTSESHIADYKEEDFGQANDDDKSLSGGVCNNSSHMDRKWDLLAYKPLMVIFSKSSCNMCHTVKTLISSLEAKFMRMAMVTSLGAEKPVVIFSKSSCCMSHSIKTLIYSFGANPTVYELDEHPNGQQMERELKALGRKPSVPAIFIGQELVGGPNEVMTLHLKGKLVKMLKKANAIWVGFKVIRPAYCFGFWGVTNGIGVDPCTIGMVRKTSMGEFHIADYKEEDFGQPNEDVKSLSGGRMAMVTSLGAEKPVVIFSKSSCCMSHSIKTLIYSFGANPTVYELDEHPNGQQMERELKALGRKPSVPAIFIGQELVGGPNEVMTLHLKGKLVKMLKKANAIWILCQSHGHKVNPTSPITRRKILGKPRRMSGVLNGKFATTLPTWIENGICEIFVCHKWWDIISRDKYRKERHVALNHTVTEQRMAMVTSLGAEKPVVIFSKSSCCMSHSIKTLIYSFGANPTVYELDEHPNGQQMERELKALGRKPSVPAIFIGQELIGGPNEVMTLHLKGKLVKMLKKANAIWKQQAIKSSRKMPLESTNTSILDQTLKSDVRKYRHRNQKQACDVRPAVAKK</sequence>
<reference evidence="6" key="1">
    <citation type="submission" date="2023-03" db="EMBL/GenBank/DDBJ databases">
        <title>Chromosome-scale reference genome and RAD-based genetic map of yellow starthistle (Centaurea solstitialis) reveal putative structural variation and QTLs associated with invader traits.</title>
        <authorList>
            <person name="Reatini B."/>
            <person name="Cang F.A."/>
            <person name="Jiang Q."/>
            <person name="Mckibben M.T.W."/>
            <person name="Barker M.S."/>
            <person name="Rieseberg L.H."/>
            <person name="Dlugosch K.M."/>
        </authorList>
    </citation>
    <scope>NUCLEOTIDE SEQUENCE</scope>
    <source>
        <strain evidence="6">CAN-66</strain>
        <tissue evidence="6">Leaf</tissue>
    </source>
</reference>
<dbReference type="EMBL" id="JARYMX010000006">
    <property type="protein sequence ID" value="KAJ9543302.1"/>
    <property type="molecule type" value="Genomic_DNA"/>
</dbReference>
<dbReference type="InterPro" id="IPR036249">
    <property type="entry name" value="Thioredoxin-like_sf"/>
</dbReference>
<keyword evidence="4" id="KW-0676">Redox-active center</keyword>
<feature type="domain" description="Glutaredoxin" evidence="5">
    <location>
        <begin position="372"/>
        <end position="434"/>
    </location>
</feature>
<dbReference type="SUPFAM" id="SSF52833">
    <property type="entry name" value="Thioredoxin-like"/>
    <property type="match status" value="4"/>
</dbReference>
<dbReference type="CDD" id="cd03419">
    <property type="entry name" value="GRX_GRXh_1_2_like"/>
    <property type="match status" value="4"/>
</dbReference>
<dbReference type="PRINTS" id="PR00160">
    <property type="entry name" value="GLUTAREDOXIN"/>
</dbReference>
<accession>A0AA38W1V9</accession>
<gene>
    <name evidence="6" type="ORF">OSB04_023009</name>
</gene>
<evidence type="ECO:0000256" key="3">
    <source>
        <dbReference type="ARBA" id="ARBA00022490"/>
    </source>
</evidence>
<proteinExistence type="inferred from homology"/>